<protein>
    <submittedName>
        <fullName evidence="1">Uncharacterized protein</fullName>
    </submittedName>
</protein>
<dbReference type="EMBL" id="LGIA01000103">
    <property type="protein sequence ID" value="KOH45575.1"/>
    <property type="molecule type" value="Genomic_DNA"/>
</dbReference>
<dbReference type="AlphaFoldDB" id="A0A0L8VAS2"/>
<name>A0A0L8VAS2_9BACT</name>
<accession>A0A0L8VAS2</accession>
<evidence type="ECO:0000313" key="2">
    <source>
        <dbReference type="Proteomes" id="UP000036958"/>
    </source>
</evidence>
<comment type="caution">
    <text evidence="1">The sequence shown here is derived from an EMBL/GenBank/DDBJ whole genome shotgun (WGS) entry which is preliminary data.</text>
</comment>
<organism evidence="1 2">
    <name type="scientific">Sunxiuqinia dokdonensis</name>
    <dbReference type="NCBI Taxonomy" id="1409788"/>
    <lineage>
        <taxon>Bacteria</taxon>
        <taxon>Pseudomonadati</taxon>
        <taxon>Bacteroidota</taxon>
        <taxon>Bacteroidia</taxon>
        <taxon>Marinilabiliales</taxon>
        <taxon>Prolixibacteraceae</taxon>
        <taxon>Sunxiuqinia</taxon>
    </lineage>
</organism>
<keyword evidence="2" id="KW-1185">Reference proteome</keyword>
<proteinExistence type="predicted"/>
<evidence type="ECO:0000313" key="1">
    <source>
        <dbReference type="EMBL" id="KOH45575.1"/>
    </source>
</evidence>
<sequence length="39" mass="4374">MNGKVSAIKTSNNLLSDFEKSEFRTCIPAQKNFNKPCVI</sequence>
<gene>
    <name evidence="1" type="ORF">NC99_16070</name>
</gene>
<dbReference type="Proteomes" id="UP000036958">
    <property type="component" value="Unassembled WGS sequence"/>
</dbReference>
<reference evidence="2" key="1">
    <citation type="submission" date="2015-07" db="EMBL/GenBank/DDBJ databases">
        <title>Genome sequencing of Sunxiuqinia dokdonensis strain SK.</title>
        <authorList>
            <person name="Ahn S."/>
            <person name="Kim B.-C."/>
        </authorList>
    </citation>
    <scope>NUCLEOTIDE SEQUENCE [LARGE SCALE GENOMIC DNA]</scope>
    <source>
        <strain evidence="2">SK</strain>
    </source>
</reference>